<dbReference type="InterPro" id="IPR006665">
    <property type="entry name" value="OmpA-like"/>
</dbReference>
<evidence type="ECO:0000256" key="4">
    <source>
        <dbReference type="SAM" id="SignalP"/>
    </source>
</evidence>
<evidence type="ECO:0000256" key="1">
    <source>
        <dbReference type="ARBA" id="ARBA00004370"/>
    </source>
</evidence>
<accession>A0AB72U901</accession>
<dbReference type="EMBL" id="CP004388">
    <property type="protein sequence ID" value="AJD50684.1"/>
    <property type="molecule type" value="Genomic_DNA"/>
</dbReference>
<dbReference type="PROSITE" id="PS51123">
    <property type="entry name" value="OMPA_2"/>
    <property type="match status" value="1"/>
</dbReference>
<dbReference type="PROSITE" id="PS51257">
    <property type="entry name" value="PROKAR_LIPOPROTEIN"/>
    <property type="match status" value="1"/>
</dbReference>
<dbReference type="GeneID" id="31926264"/>
<feature type="chain" id="PRO_5044499927" evidence="4">
    <location>
        <begin position="20"/>
        <end position="283"/>
    </location>
</feature>
<organism evidence="6 7">
    <name type="scientific">Thalassospira xiamenensis M-5 = DSM 17429</name>
    <dbReference type="NCBI Taxonomy" id="1123366"/>
    <lineage>
        <taxon>Bacteria</taxon>
        <taxon>Pseudomonadati</taxon>
        <taxon>Pseudomonadota</taxon>
        <taxon>Alphaproteobacteria</taxon>
        <taxon>Rhodospirillales</taxon>
        <taxon>Thalassospiraceae</taxon>
        <taxon>Thalassospira</taxon>
    </lineage>
</organism>
<protein>
    <submittedName>
        <fullName evidence="6">OmpA/MotB</fullName>
    </submittedName>
</protein>
<dbReference type="Proteomes" id="UP000007127">
    <property type="component" value="Chromosome"/>
</dbReference>
<feature type="domain" description="OmpA-like" evidence="5">
    <location>
        <begin position="166"/>
        <end position="283"/>
    </location>
</feature>
<dbReference type="Gene3D" id="3.30.1330.60">
    <property type="entry name" value="OmpA-like domain"/>
    <property type="match status" value="1"/>
</dbReference>
<dbReference type="PRINTS" id="PR01021">
    <property type="entry name" value="OMPADOMAIN"/>
</dbReference>
<evidence type="ECO:0000313" key="7">
    <source>
        <dbReference type="Proteomes" id="UP000007127"/>
    </source>
</evidence>
<keyword evidence="2 3" id="KW-0472">Membrane</keyword>
<name>A0AB72U901_9PROT</name>
<dbReference type="GO" id="GO:0016020">
    <property type="term" value="C:membrane"/>
    <property type="evidence" value="ECO:0007669"/>
    <property type="project" value="UniProtKB-SubCell"/>
</dbReference>
<sequence>MRAKLLFAVSAAAFLAACANMDIPGVRGMTDTGSAFDAALHQAYSDLAQAEYDEADWADARYFTNRAKTAAMGQDTGPQPLADRNLPQEGLAEISVARADLMAAFDAGGRDKAPEAAARAQAAFDCWMQELEENIQQEDIDNCRASFYQALALVQAELDQKPMAAAAPMMMPEPMKIYFAFDSAVLGDKAMPVIDGIVEAYEKYDPKMISLTAYADRAGDSMYNDILAKSRVDAVVKALRDHGVSPSRLAISISGEANVPVPTADGVAEKGNRVVTVKFEDGM</sequence>
<feature type="signal peptide" evidence="4">
    <location>
        <begin position="1"/>
        <end position="19"/>
    </location>
</feature>
<evidence type="ECO:0000259" key="5">
    <source>
        <dbReference type="PROSITE" id="PS51123"/>
    </source>
</evidence>
<dbReference type="InterPro" id="IPR006664">
    <property type="entry name" value="OMP_bac"/>
</dbReference>
<dbReference type="CDD" id="cd07185">
    <property type="entry name" value="OmpA_C-like"/>
    <property type="match status" value="1"/>
</dbReference>
<proteinExistence type="predicted"/>
<dbReference type="SUPFAM" id="SSF103088">
    <property type="entry name" value="OmpA-like"/>
    <property type="match status" value="1"/>
</dbReference>
<dbReference type="KEGG" id="txi:TH3_02790"/>
<evidence type="ECO:0000313" key="6">
    <source>
        <dbReference type="EMBL" id="AJD50684.1"/>
    </source>
</evidence>
<evidence type="ECO:0000256" key="2">
    <source>
        <dbReference type="ARBA" id="ARBA00023136"/>
    </source>
</evidence>
<dbReference type="InterPro" id="IPR036737">
    <property type="entry name" value="OmpA-like_sf"/>
</dbReference>
<dbReference type="Pfam" id="PF00691">
    <property type="entry name" value="OmpA"/>
    <property type="match status" value="1"/>
</dbReference>
<evidence type="ECO:0000256" key="3">
    <source>
        <dbReference type="PROSITE-ProRule" id="PRU00473"/>
    </source>
</evidence>
<dbReference type="AlphaFoldDB" id="A0AB72U901"/>
<gene>
    <name evidence="6" type="ORF">TH3_02790</name>
</gene>
<keyword evidence="4" id="KW-0732">Signal</keyword>
<comment type="subcellular location">
    <subcellularLocation>
        <location evidence="1">Membrane</location>
    </subcellularLocation>
</comment>
<dbReference type="RefSeq" id="WP_007088906.1">
    <property type="nucleotide sequence ID" value="NZ_CP004388.1"/>
</dbReference>
<reference evidence="6 7" key="1">
    <citation type="journal article" date="2012" name="J. Bacteriol.">
        <title>Genome sequence of Thalassospira xiamenensis type strain M-5.</title>
        <authorList>
            <person name="Lai Q."/>
            <person name="Shao Z."/>
        </authorList>
    </citation>
    <scope>NUCLEOTIDE SEQUENCE [LARGE SCALE GENOMIC DNA]</scope>
    <source>
        <strain evidence="6 7">M-5</strain>
    </source>
</reference>